<name>Q4T8E8_TETNG</name>
<dbReference type="InterPro" id="IPR041664">
    <property type="entry name" value="AAA_16"/>
</dbReference>
<keyword evidence="6" id="KW-0539">Nucleus</keyword>
<dbReference type="SUPFAM" id="SSF52540">
    <property type="entry name" value="P-loop containing nucleoside triphosphate hydrolases"/>
    <property type="match status" value="1"/>
</dbReference>
<dbReference type="AlphaFoldDB" id="Q4T8E8"/>
<evidence type="ECO:0000256" key="6">
    <source>
        <dbReference type="ARBA" id="ARBA00023242"/>
    </source>
</evidence>
<dbReference type="InterPro" id="IPR027417">
    <property type="entry name" value="P-loop_NTPase"/>
</dbReference>
<comment type="subcellular location">
    <subcellularLocation>
        <location evidence="1">Nucleus</location>
    </subcellularLocation>
</comment>
<keyword evidence="4" id="KW-0235">DNA replication</keyword>
<accession>Q4T8E8</accession>
<evidence type="ECO:0000313" key="10">
    <source>
        <dbReference type="EMBL" id="CAF90834.1"/>
    </source>
</evidence>
<dbReference type="PANTHER" id="PTHR12087">
    <property type="entry name" value="ORIGIN RECOGNITION COMPLEX SUBUNIT 4"/>
    <property type="match status" value="1"/>
</dbReference>
<dbReference type="KEGG" id="tng:GSTEN00005266G001"/>
<comment type="similarity">
    <text evidence="2">Belongs to the ORC4 family.</text>
</comment>
<feature type="region of interest" description="Disordered" evidence="7">
    <location>
        <begin position="492"/>
        <end position="515"/>
    </location>
</feature>
<evidence type="ECO:0000256" key="4">
    <source>
        <dbReference type="ARBA" id="ARBA00022705"/>
    </source>
</evidence>
<evidence type="ECO:0000259" key="9">
    <source>
        <dbReference type="Pfam" id="PF14629"/>
    </source>
</evidence>
<dbReference type="GO" id="GO:0003688">
    <property type="term" value="F:DNA replication origin binding"/>
    <property type="evidence" value="ECO:0007669"/>
    <property type="project" value="TreeGrafter"/>
</dbReference>
<feature type="domain" description="Orc1-like AAA ATPase" evidence="8">
    <location>
        <begin position="23"/>
        <end position="230"/>
    </location>
</feature>
<dbReference type="OrthoDB" id="343623at2759"/>
<gene>
    <name evidence="10" type="ORF">GSTENG00005266001</name>
</gene>
<dbReference type="InterPro" id="IPR032705">
    <property type="entry name" value="ORC4_C"/>
</dbReference>
<proteinExistence type="inferred from homology"/>
<keyword evidence="5" id="KW-0238">DNA-binding</keyword>
<evidence type="ECO:0000256" key="2">
    <source>
        <dbReference type="ARBA" id="ARBA00005334"/>
    </source>
</evidence>
<protein>
    <recommendedName>
        <fullName evidence="3">Origin recognition complex subunit 4</fullName>
    </recommendedName>
</protein>
<dbReference type="GO" id="GO:0006270">
    <property type="term" value="P:DNA replication initiation"/>
    <property type="evidence" value="ECO:0007669"/>
    <property type="project" value="TreeGrafter"/>
</dbReference>
<dbReference type="GO" id="GO:0005664">
    <property type="term" value="C:nuclear origin of replication recognition complex"/>
    <property type="evidence" value="ECO:0007669"/>
    <property type="project" value="TreeGrafter"/>
</dbReference>
<dbReference type="PANTHER" id="PTHR12087:SF0">
    <property type="entry name" value="ORIGIN RECOGNITION COMPLEX SUBUNIT 4"/>
    <property type="match status" value="1"/>
</dbReference>
<dbReference type="EMBL" id="CAAE01007818">
    <property type="protein sequence ID" value="CAF90834.1"/>
    <property type="molecule type" value="Genomic_DNA"/>
</dbReference>
<dbReference type="Gene3D" id="3.40.50.300">
    <property type="entry name" value="P-loop containing nucleotide triphosphate hydrolases"/>
    <property type="match status" value="1"/>
</dbReference>
<evidence type="ECO:0000256" key="3">
    <source>
        <dbReference type="ARBA" id="ARBA00019083"/>
    </source>
</evidence>
<feature type="domain" description="Origin recognition complex subunit 4 C-terminal" evidence="9">
    <location>
        <begin position="292"/>
        <end position="425"/>
    </location>
</feature>
<feature type="compositionally biased region" description="Low complexity" evidence="7">
    <location>
        <begin position="492"/>
        <end position="507"/>
    </location>
</feature>
<feature type="non-terminal residue" evidence="10">
    <location>
        <position position="540"/>
    </location>
</feature>
<dbReference type="PIRSF" id="PIRSF007858">
    <property type="entry name" value="ORC4"/>
    <property type="match status" value="1"/>
</dbReference>
<dbReference type="Pfam" id="PF13191">
    <property type="entry name" value="AAA_16"/>
    <property type="match status" value="1"/>
</dbReference>
<sequence length="540" mass="60193">LDQLQEILRGRICRQQTPARPEGLEAQHKHLLDLLRRTAVHGESNSVLLVGPRGAGKTTVRAAFWLLQCALRDLLQDEEARRNLLQVHLNGSARPRPPWLCQLLRLSGVLCSAGLLQTSDGAALKEITRQLQLENVVGDRVFGSFAENLAFLLEALRKGESVYLWAVTQSPSFRGAWRSPTPPLPGDRSSSRPVLLVLDEFDLFAQHKNQTLLYNLLDASQSAQAPVAVVGLTCRLVRRLKSARSLRSWTEPACLLLRQDVLELLEKRVKSRFSHRQIHLLSSPTFPQYLERVRARLSLPRDFPDGQFARDWNGSVESLCEDKCVREVLHRQFISTSDFRSLHLLLMFCLSRVSVSRPTLRASDLLEASRLCFTDANANMLHGLSILELCLVIAMKHLDDVYQGEPFNLQMVHNEFKKFLQRRSNSLYHFETPVIMKVCVCVCVCVCDPSSPTHPRVLSPSLSSAGLRAPPAAGADPARRRLLCQVPERVPADAADAGPQPGPGSAAEVPAVPHGRPAVGRVSLRLSRTGEPRRQLLVCQ</sequence>
<dbReference type="InterPro" id="IPR016527">
    <property type="entry name" value="ORC4"/>
</dbReference>
<evidence type="ECO:0000259" key="8">
    <source>
        <dbReference type="Pfam" id="PF13191"/>
    </source>
</evidence>
<dbReference type="Pfam" id="PF14629">
    <property type="entry name" value="ORC4_C"/>
    <property type="match status" value="1"/>
</dbReference>
<reference evidence="10" key="1">
    <citation type="journal article" date="2004" name="Nature">
        <title>Genome duplication in the teleost fish Tetraodon nigroviridis reveals the early vertebrate proto-karyotype.</title>
        <authorList>
            <person name="Jaillon O."/>
            <person name="Aury J.-M."/>
            <person name="Brunet F."/>
            <person name="Petit J.-L."/>
            <person name="Stange-Thomann N."/>
            <person name="Mauceli E."/>
            <person name="Bouneau L."/>
            <person name="Fischer C."/>
            <person name="Ozouf-Costaz C."/>
            <person name="Bernot A."/>
            <person name="Nicaud S."/>
            <person name="Jaffe D."/>
            <person name="Fisher S."/>
            <person name="Lutfalla G."/>
            <person name="Dossat C."/>
            <person name="Segurens B."/>
            <person name="Dasilva C."/>
            <person name="Salanoubat M."/>
            <person name="Levy M."/>
            <person name="Boudet N."/>
            <person name="Castellano S."/>
            <person name="Anthouard V."/>
            <person name="Jubin C."/>
            <person name="Castelli V."/>
            <person name="Katinka M."/>
            <person name="Vacherie B."/>
            <person name="Biemont C."/>
            <person name="Skalli Z."/>
            <person name="Cattolico L."/>
            <person name="Poulain J."/>
            <person name="De Berardinis V."/>
            <person name="Cruaud C."/>
            <person name="Duprat S."/>
            <person name="Brottier P."/>
            <person name="Coutanceau J.-P."/>
            <person name="Gouzy J."/>
            <person name="Parra G."/>
            <person name="Lardier G."/>
            <person name="Chapple C."/>
            <person name="McKernan K.J."/>
            <person name="McEwan P."/>
            <person name="Bosak S."/>
            <person name="Kellis M."/>
            <person name="Volff J.-N."/>
            <person name="Guigo R."/>
            <person name="Zody M.C."/>
            <person name="Mesirov J."/>
            <person name="Lindblad-Toh K."/>
            <person name="Birren B."/>
            <person name="Nusbaum C."/>
            <person name="Kahn D."/>
            <person name="Robinson-Rechavi M."/>
            <person name="Laudet V."/>
            <person name="Schachter V."/>
            <person name="Quetier F."/>
            <person name="Saurin W."/>
            <person name="Scarpelli C."/>
            <person name="Wincker P."/>
            <person name="Lander E.S."/>
            <person name="Weissenbach J."/>
            <person name="Roest Crollius H."/>
        </authorList>
    </citation>
    <scope>NUCLEOTIDE SEQUENCE [LARGE SCALE GENOMIC DNA]</scope>
</reference>
<reference evidence="10" key="2">
    <citation type="submission" date="2004-02" db="EMBL/GenBank/DDBJ databases">
        <authorList>
            <consortium name="Genoscope"/>
            <consortium name="Whitehead Institute Centre for Genome Research"/>
        </authorList>
    </citation>
    <scope>NUCLEOTIDE SEQUENCE</scope>
</reference>
<evidence type="ECO:0000256" key="7">
    <source>
        <dbReference type="SAM" id="MobiDB-lite"/>
    </source>
</evidence>
<comment type="caution">
    <text evidence="10">The sequence shown here is derived from an EMBL/GenBank/DDBJ whole genome shotgun (WGS) entry which is preliminary data.</text>
</comment>
<evidence type="ECO:0000256" key="5">
    <source>
        <dbReference type="ARBA" id="ARBA00023125"/>
    </source>
</evidence>
<evidence type="ECO:0000256" key="1">
    <source>
        <dbReference type="ARBA" id="ARBA00004123"/>
    </source>
</evidence>
<organism evidence="10">
    <name type="scientific">Tetraodon nigroviridis</name>
    <name type="common">Spotted green pufferfish</name>
    <name type="synonym">Chelonodon nigroviridis</name>
    <dbReference type="NCBI Taxonomy" id="99883"/>
    <lineage>
        <taxon>Eukaryota</taxon>
        <taxon>Metazoa</taxon>
        <taxon>Chordata</taxon>
        <taxon>Craniata</taxon>
        <taxon>Vertebrata</taxon>
        <taxon>Euteleostomi</taxon>
        <taxon>Actinopterygii</taxon>
        <taxon>Neopterygii</taxon>
        <taxon>Teleostei</taxon>
        <taxon>Neoteleostei</taxon>
        <taxon>Acanthomorphata</taxon>
        <taxon>Eupercaria</taxon>
        <taxon>Tetraodontiformes</taxon>
        <taxon>Tetradontoidea</taxon>
        <taxon>Tetraodontidae</taxon>
        <taxon>Tetraodon</taxon>
    </lineage>
</organism>